<dbReference type="NCBIfam" id="NF000586">
    <property type="entry name" value="PRK00011.1"/>
    <property type="match status" value="1"/>
</dbReference>
<proteinExistence type="inferred from homology"/>
<dbReference type="EMBL" id="JASCTH010000023">
    <property type="protein sequence ID" value="MDI6103010.1"/>
    <property type="molecule type" value="Genomic_DNA"/>
</dbReference>
<dbReference type="Gene3D" id="3.40.640.10">
    <property type="entry name" value="Type I PLP-dependent aspartate aminotransferase-like (Major domain)"/>
    <property type="match status" value="1"/>
</dbReference>
<sequence length="451" mass="48088">MDVRTLTVEDPVARHARDGVARLRKQDPELHRLLAREQNRQHETLAMIASASAADASVLACEGTTTNNVTTEGYPGRRYHAGCAVVDEIERMAIERAKAAFGARYANVQPHSGSTANQLVMAALLKPGDTILGMELSAGGHLTHGSAANFSGRYFRSVSYGLGADGLIDYAEVSRLARQHRPRMIICGASAYPRRIDFARFRRIADEVGAYLLADISHIAGLVAAGLHPSPIDAAHFTTTSTYKQLYGPRGGLVLMGRDADAPAPDGRRTLSALVQHAVFPYFQGTPRLNGIAAKARALGIVATPEFRTLATRIVRTAGTLAAELASRGWPILTGGTDNHMVLADVGARGLTGAVAERALESCGIIVNRNRIPGDGKPAQVGGGVRFGTNLLALRGMDESAIVECAALVDRVWTSLVVVDDVEFVLDDAVRSEVRAAVADLCRRYPLPDAA</sequence>
<comment type="cofactor">
    <cofactor evidence="1 4">
        <name>pyridoxal 5'-phosphate</name>
        <dbReference type="ChEBI" id="CHEBI:597326"/>
    </cofactor>
</comment>
<organism evidence="6 7">
    <name type="scientific">Actinoplanes sandaracinus</name>
    <dbReference type="NCBI Taxonomy" id="3045177"/>
    <lineage>
        <taxon>Bacteria</taxon>
        <taxon>Bacillati</taxon>
        <taxon>Actinomycetota</taxon>
        <taxon>Actinomycetes</taxon>
        <taxon>Micromonosporales</taxon>
        <taxon>Micromonosporaceae</taxon>
        <taxon>Actinoplanes</taxon>
    </lineage>
</organism>
<accession>A0ABT6WTR5</accession>
<dbReference type="RefSeq" id="WP_282764017.1">
    <property type="nucleotide sequence ID" value="NZ_JASCTH010000023.1"/>
</dbReference>
<evidence type="ECO:0000256" key="4">
    <source>
        <dbReference type="HAMAP-Rule" id="MF_00051"/>
    </source>
</evidence>
<evidence type="ECO:0000256" key="2">
    <source>
        <dbReference type="ARBA" id="ARBA00006376"/>
    </source>
</evidence>
<evidence type="ECO:0000256" key="3">
    <source>
        <dbReference type="ARBA" id="ARBA00022898"/>
    </source>
</evidence>
<dbReference type="InterPro" id="IPR049943">
    <property type="entry name" value="Ser_HO-MeTrfase-like"/>
</dbReference>
<keyword evidence="7" id="KW-1185">Reference proteome</keyword>
<comment type="caution">
    <text evidence="4">Lacks conserved residue(s) required for the propagation of feature annotation.</text>
</comment>
<comment type="similarity">
    <text evidence="2 4">Belongs to the SHMT family.</text>
</comment>
<dbReference type="Gene3D" id="3.90.1150.10">
    <property type="entry name" value="Aspartate Aminotransferase, domain 1"/>
    <property type="match status" value="1"/>
</dbReference>
<dbReference type="InterPro" id="IPR015422">
    <property type="entry name" value="PyrdxlP-dep_Trfase_small"/>
</dbReference>
<dbReference type="InterPro" id="IPR001085">
    <property type="entry name" value="Ser_HO-MeTrfase"/>
</dbReference>
<dbReference type="InterPro" id="IPR039429">
    <property type="entry name" value="SHMT-like_dom"/>
</dbReference>
<comment type="subunit">
    <text evidence="4">Homodimer.</text>
</comment>
<dbReference type="Pfam" id="PF00464">
    <property type="entry name" value="SHMT"/>
    <property type="match status" value="1"/>
</dbReference>
<keyword evidence="3 4" id="KW-0663">Pyridoxal phosphate</keyword>
<feature type="domain" description="Serine hydroxymethyltransferase-like" evidence="5">
    <location>
        <begin position="23"/>
        <end position="407"/>
    </location>
</feature>
<dbReference type="InterPro" id="IPR015421">
    <property type="entry name" value="PyrdxlP-dep_Trfase_major"/>
</dbReference>
<reference evidence="6 7" key="1">
    <citation type="submission" date="2023-05" db="EMBL/GenBank/DDBJ databases">
        <title>Actinoplanes sp. NEAU-A12 genome sequencing.</title>
        <authorList>
            <person name="Wang Z.-S."/>
        </authorList>
    </citation>
    <scope>NUCLEOTIDE SEQUENCE [LARGE SCALE GENOMIC DNA]</scope>
    <source>
        <strain evidence="6 7">NEAU-A12</strain>
    </source>
</reference>
<gene>
    <name evidence="4 6" type="primary">glyA</name>
    <name evidence="6" type="ORF">QLQ12_30790</name>
</gene>
<dbReference type="SUPFAM" id="SSF53383">
    <property type="entry name" value="PLP-dependent transferases"/>
    <property type="match status" value="1"/>
</dbReference>
<dbReference type="CDD" id="cd00378">
    <property type="entry name" value="SHMT"/>
    <property type="match status" value="1"/>
</dbReference>
<comment type="pathway">
    <text evidence="4">One-carbon metabolism; tetrahydrofolate interconversion.</text>
</comment>
<feature type="binding site" evidence="4">
    <location>
        <begin position="140"/>
        <end position="142"/>
    </location>
    <ligand>
        <name>(6S)-5,6,7,8-tetrahydrofolate</name>
        <dbReference type="ChEBI" id="CHEBI:57453"/>
    </ligand>
</feature>
<comment type="caution">
    <text evidence="6">The sequence shown here is derived from an EMBL/GenBank/DDBJ whole genome shotgun (WGS) entry which is preliminary data.</text>
</comment>
<name>A0ABT6WTR5_9ACTN</name>
<protein>
    <recommendedName>
        <fullName evidence="4">Probable serine hydroxymethyltransferase</fullName>
        <shortName evidence="4">SHMT</shortName>
        <shortName evidence="4">Serine methylase</shortName>
        <ecNumber evidence="4">2.1.2.1</ecNumber>
    </recommendedName>
</protein>
<comment type="subcellular location">
    <subcellularLocation>
        <location evidence="4">Cytoplasm</location>
    </subcellularLocation>
</comment>
<evidence type="ECO:0000259" key="5">
    <source>
        <dbReference type="Pfam" id="PF00464"/>
    </source>
</evidence>
<keyword evidence="4" id="KW-0554">One-carbon metabolism</keyword>
<comment type="catalytic activity">
    <reaction evidence="4">
        <text>(6R)-5,10-methylene-5,6,7,8-tetrahydrofolate + glycine + H2O = (6S)-5,6,7,8-tetrahydrofolate + L-serine</text>
        <dbReference type="Rhea" id="RHEA:15481"/>
        <dbReference type="ChEBI" id="CHEBI:15377"/>
        <dbReference type="ChEBI" id="CHEBI:15636"/>
        <dbReference type="ChEBI" id="CHEBI:33384"/>
        <dbReference type="ChEBI" id="CHEBI:57305"/>
        <dbReference type="ChEBI" id="CHEBI:57453"/>
        <dbReference type="EC" id="2.1.2.1"/>
    </reaction>
</comment>
<feature type="modified residue" description="N6-(pyridoxal phosphate)lysine" evidence="4">
    <location>
        <position position="244"/>
    </location>
</feature>
<dbReference type="PANTHER" id="PTHR11680:SF35">
    <property type="entry name" value="SERINE HYDROXYMETHYLTRANSFERASE 1"/>
    <property type="match status" value="1"/>
</dbReference>
<dbReference type="Proteomes" id="UP001241758">
    <property type="component" value="Unassembled WGS sequence"/>
</dbReference>
<dbReference type="GO" id="GO:0004372">
    <property type="term" value="F:glycine hydroxymethyltransferase activity"/>
    <property type="evidence" value="ECO:0007669"/>
    <property type="project" value="UniProtKB-EC"/>
</dbReference>
<dbReference type="HAMAP" id="MF_00051">
    <property type="entry name" value="SHMT"/>
    <property type="match status" value="1"/>
</dbReference>
<evidence type="ECO:0000313" key="7">
    <source>
        <dbReference type="Proteomes" id="UP001241758"/>
    </source>
</evidence>
<dbReference type="PANTHER" id="PTHR11680">
    <property type="entry name" value="SERINE HYDROXYMETHYLTRANSFERASE"/>
    <property type="match status" value="1"/>
</dbReference>
<evidence type="ECO:0000256" key="1">
    <source>
        <dbReference type="ARBA" id="ARBA00001933"/>
    </source>
</evidence>
<evidence type="ECO:0000313" key="6">
    <source>
        <dbReference type="EMBL" id="MDI6103010.1"/>
    </source>
</evidence>
<keyword evidence="4 6" id="KW-0808">Transferase</keyword>
<dbReference type="PIRSF" id="PIRSF000412">
    <property type="entry name" value="SHMT"/>
    <property type="match status" value="1"/>
</dbReference>
<keyword evidence="4" id="KW-0963">Cytoplasm</keyword>
<comment type="function">
    <text evidence="4">Catalyzes the reversible interconversion of serine and glycine with tetrahydrofolate (THF) serving as the one-carbon carrier. This reaction serves as the major source of one-carbon groups required for the biosynthesis of purines, thymidylate, methionine, and other important biomolecules.</text>
</comment>
<feature type="binding site" evidence="4">
    <location>
        <position position="136"/>
    </location>
    <ligand>
        <name>(6S)-5,6,7,8-tetrahydrofolate</name>
        <dbReference type="ChEBI" id="CHEBI:57453"/>
    </ligand>
</feature>
<dbReference type="InterPro" id="IPR015424">
    <property type="entry name" value="PyrdxlP-dep_Trfase"/>
</dbReference>
<dbReference type="EC" id="2.1.2.1" evidence="4"/>